<reference evidence="7 8" key="1">
    <citation type="journal article" date="2008" name="Nature">
        <title>The genome of the model beetle and pest Tribolium castaneum.</title>
        <authorList>
            <consortium name="Tribolium Genome Sequencing Consortium"/>
            <person name="Richards S."/>
            <person name="Gibbs R.A."/>
            <person name="Weinstock G.M."/>
            <person name="Brown S.J."/>
            <person name="Denell R."/>
            <person name="Beeman R.W."/>
            <person name="Gibbs R."/>
            <person name="Beeman R.W."/>
            <person name="Brown S.J."/>
            <person name="Bucher G."/>
            <person name="Friedrich M."/>
            <person name="Grimmelikhuijzen C.J."/>
            <person name="Klingler M."/>
            <person name="Lorenzen M."/>
            <person name="Richards S."/>
            <person name="Roth S."/>
            <person name="Schroder R."/>
            <person name="Tautz D."/>
            <person name="Zdobnov E.M."/>
            <person name="Muzny D."/>
            <person name="Gibbs R.A."/>
            <person name="Weinstock G.M."/>
            <person name="Attaway T."/>
            <person name="Bell S."/>
            <person name="Buhay C.J."/>
            <person name="Chandrabose M.N."/>
            <person name="Chavez D."/>
            <person name="Clerk-Blankenburg K.P."/>
            <person name="Cree A."/>
            <person name="Dao M."/>
            <person name="Davis C."/>
            <person name="Chacko J."/>
            <person name="Dinh H."/>
            <person name="Dugan-Rocha S."/>
            <person name="Fowler G."/>
            <person name="Garner T.T."/>
            <person name="Garnes J."/>
            <person name="Gnirke A."/>
            <person name="Hawes A."/>
            <person name="Hernandez J."/>
            <person name="Hines S."/>
            <person name="Holder M."/>
            <person name="Hume J."/>
            <person name="Jhangiani S.N."/>
            <person name="Joshi V."/>
            <person name="Khan Z.M."/>
            <person name="Jackson L."/>
            <person name="Kovar C."/>
            <person name="Kowis A."/>
            <person name="Lee S."/>
            <person name="Lewis L.R."/>
            <person name="Margolis J."/>
            <person name="Morgan M."/>
            <person name="Nazareth L.V."/>
            <person name="Nguyen N."/>
            <person name="Okwuonu G."/>
            <person name="Parker D."/>
            <person name="Richards S."/>
            <person name="Ruiz S.J."/>
            <person name="Santibanez J."/>
            <person name="Savard J."/>
            <person name="Scherer S.E."/>
            <person name="Schneider B."/>
            <person name="Sodergren E."/>
            <person name="Tautz D."/>
            <person name="Vattahil S."/>
            <person name="Villasana D."/>
            <person name="White C.S."/>
            <person name="Wright R."/>
            <person name="Park Y."/>
            <person name="Beeman R.W."/>
            <person name="Lord J."/>
            <person name="Oppert B."/>
            <person name="Lorenzen M."/>
            <person name="Brown S."/>
            <person name="Wang L."/>
            <person name="Savard J."/>
            <person name="Tautz D."/>
            <person name="Richards S."/>
            <person name="Weinstock G."/>
            <person name="Gibbs R.A."/>
            <person name="Liu Y."/>
            <person name="Worley K."/>
            <person name="Weinstock G."/>
            <person name="Elsik C.G."/>
            <person name="Reese J.T."/>
            <person name="Elhaik E."/>
            <person name="Landan G."/>
            <person name="Graur D."/>
            <person name="Arensburger P."/>
            <person name="Atkinson P."/>
            <person name="Beeman R.W."/>
            <person name="Beidler J."/>
            <person name="Brown S.J."/>
            <person name="Demuth J.P."/>
            <person name="Drury D.W."/>
            <person name="Du Y.Z."/>
            <person name="Fujiwara H."/>
            <person name="Lorenzen M."/>
            <person name="Maselli V."/>
            <person name="Osanai M."/>
            <person name="Park Y."/>
            <person name="Robertson H.M."/>
            <person name="Tu Z."/>
            <person name="Wang J.J."/>
            <person name="Wang S."/>
            <person name="Richards S."/>
            <person name="Song H."/>
            <person name="Zhang L."/>
            <person name="Sodergren E."/>
            <person name="Werner D."/>
            <person name="Stanke M."/>
            <person name="Morgenstern B."/>
            <person name="Solovyev V."/>
            <person name="Kosarev P."/>
            <person name="Brown G."/>
            <person name="Chen H.C."/>
            <person name="Ermolaeva O."/>
            <person name="Hlavina W."/>
            <person name="Kapustin Y."/>
            <person name="Kiryutin B."/>
            <person name="Kitts P."/>
            <person name="Maglott D."/>
            <person name="Pruitt K."/>
            <person name="Sapojnikov V."/>
            <person name="Souvorov A."/>
            <person name="Mackey A.J."/>
            <person name="Waterhouse R.M."/>
            <person name="Wyder S."/>
            <person name="Zdobnov E.M."/>
            <person name="Zdobnov E.M."/>
            <person name="Wyder S."/>
            <person name="Kriventseva E.V."/>
            <person name="Kadowaki T."/>
            <person name="Bork P."/>
            <person name="Aranda M."/>
            <person name="Bao R."/>
            <person name="Beermann A."/>
            <person name="Berns N."/>
            <person name="Bolognesi R."/>
            <person name="Bonneton F."/>
            <person name="Bopp D."/>
            <person name="Brown S.J."/>
            <person name="Bucher G."/>
            <person name="Butts T."/>
            <person name="Chaumot A."/>
            <person name="Denell R.E."/>
            <person name="Ferrier D.E."/>
            <person name="Friedrich M."/>
            <person name="Gordon C.M."/>
            <person name="Jindra M."/>
            <person name="Klingler M."/>
            <person name="Lan Q."/>
            <person name="Lattorff H.M."/>
            <person name="Laudet V."/>
            <person name="von Levetsow C."/>
            <person name="Liu Z."/>
            <person name="Lutz R."/>
            <person name="Lynch J.A."/>
            <person name="da Fonseca R.N."/>
            <person name="Posnien N."/>
            <person name="Reuter R."/>
            <person name="Roth S."/>
            <person name="Savard J."/>
            <person name="Schinko J.B."/>
            <person name="Schmitt C."/>
            <person name="Schoppmeier M."/>
            <person name="Schroder R."/>
            <person name="Shippy T.D."/>
            <person name="Simonnet F."/>
            <person name="Marques-Souza H."/>
            <person name="Tautz D."/>
            <person name="Tomoyasu Y."/>
            <person name="Trauner J."/>
            <person name="Van der Zee M."/>
            <person name="Vervoort M."/>
            <person name="Wittkopp N."/>
            <person name="Wimmer E.A."/>
            <person name="Yang X."/>
            <person name="Jones A.K."/>
            <person name="Sattelle D.B."/>
            <person name="Ebert P.R."/>
            <person name="Nelson D."/>
            <person name="Scott J.G."/>
            <person name="Beeman R.W."/>
            <person name="Muthukrishnan S."/>
            <person name="Kramer K.J."/>
            <person name="Arakane Y."/>
            <person name="Beeman R.W."/>
            <person name="Zhu Q."/>
            <person name="Hogenkamp D."/>
            <person name="Dixit R."/>
            <person name="Oppert B."/>
            <person name="Jiang H."/>
            <person name="Zou Z."/>
            <person name="Marshall J."/>
            <person name="Elpidina E."/>
            <person name="Vinokurov K."/>
            <person name="Oppert C."/>
            <person name="Zou Z."/>
            <person name="Evans J."/>
            <person name="Lu Z."/>
            <person name="Zhao P."/>
            <person name="Sumathipala N."/>
            <person name="Altincicek B."/>
            <person name="Vilcinskas A."/>
            <person name="Williams M."/>
            <person name="Hultmark D."/>
            <person name="Hetru C."/>
            <person name="Jiang H."/>
            <person name="Grimmelikhuijzen C.J."/>
            <person name="Hauser F."/>
            <person name="Cazzamali G."/>
            <person name="Williamson M."/>
            <person name="Park Y."/>
            <person name="Li B."/>
            <person name="Tanaka Y."/>
            <person name="Predel R."/>
            <person name="Neupert S."/>
            <person name="Schachtner J."/>
            <person name="Verleyen P."/>
            <person name="Raible F."/>
            <person name="Bork P."/>
            <person name="Friedrich M."/>
            <person name="Walden K.K."/>
            <person name="Robertson H.M."/>
            <person name="Angeli S."/>
            <person name="Foret S."/>
            <person name="Bucher G."/>
            <person name="Schuetz S."/>
            <person name="Maleszka R."/>
            <person name="Wimmer E.A."/>
            <person name="Beeman R.W."/>
            <person name="Lorenzen M."/>
            <person name="Tomoyasu Y."/>
            <person name="Miller S.C."/>
            <person name="Grossmann D."/>
            <person name="Bucher G."/>
        </authorList>
    </citation>
    <scope>NUCLEOTIDE SEQUENCE [LARGE SCALE GENOMIC DNA]</scope>
    <source>
        <strain evidence="7 8">Georgia GA2</strain>
    </source>
</reference>
<dbReference type="Pfam" id="PF25767">
    <property type="entry name" value="ARM_TBCD_2nd"/>
    <property type="match status" value="1"/>
</dbReference>
<feature type="region of interest" description="Disordered" evidence="4">
    <location>
        <begin position="317"/>
        <end position="338"/>
    </location>
</feature>
<reference evidence="7 8" key="2">
    <citation type="journal article" date="2010" name="Nucleic Acids Res.">
        <title>BeetleBase in 2010: revisions to provide comprehensive genomic information for Tribolium castaneum.</title>
        <authorList>
            <person name="Kim H.S."/>
            <person name="Murphy T."/>
            <person name="Xia J."/>
            <person name="Caragea D."/>
            <person name="Park Y."/>
            <person name="Beeman R.W."/>
            <person name="Lorenzen M.D."/>
            <person name="Butcher S."/>
            <person name="Manak J.R."/>
            <person name="Brown S.J."/>
        </authorList>
    </citation>
    <scope>GENOME REANNOTATION</scope>
    <source>
        <strain evidence="7 8">Georgia GA2</strain>
    </source>
</reference>
<feature type="domain" description="Tubulin-folding cofactor D ARM repeats" evidence="6">
    <location>
        <begin position="283"/>
        <end position="516"/>
    </location>
</feature>
<dbReference type="GO" id="GO:0070830">
    <property type="term" value="P:bicellular tight junction assembly"/>
    <property type="evidence" value="ECO:0000318"/>
    <property type="project" value="GO_Central"/>
</dbReference>
<dbReference type="GO" id="GO:0007021">
    <property type="term" value="P:tubulin complex assembly"/>
    <property type="evidence" value="ECO:0007669"/>
    <property type="project" value="InterPro"/>
</dbReference>
<dbReference type="OrthoDB" id="10253476at2759"/>
<dbReference type="GO" id="GO:0000226">
    <property type="term" value="P:microtubule cytoskeleton organization"/>
    <property type="evidence" value="ECO:0000318"/>
    <property type="project" value="GO_Central"/>
</dbReference>
<dbReference type="GO" id="GO:0006457">
    <property type="term" value="P:protein folding"/>
    <property type="evidence" value="ECO:0000318"/>
    <property type="project" value="GO_Central"/>
</dbReference>
<protein>
    <recommendedName>
        <fullName evidence="2">Tubulin-specific chaperone D</fullName>
    </recommendedName>
</protein>
<dbReference type="Proteomes" id="UP000007266">
    <property type="component" value="Linkage group 10"/>
</dbReference>
<name>D6X4J7_TRICA</name>
<evidence type="ECO:0000313" key="8">
    <source>
        <dbReference type="Proteomes" id="UP000007266"/>
    </source>
</evidence>
<dbReference type="PANTHER" id="PTHR12658:SF0">
    <property type="entry name" value="TUBULIN-SPECIFIC CHAPERONE D"/>
    <property type="match status" value="1"/>
</dbReference>
<dbReference type="eggNOG" id="KOG1943">
    <property type="taxonomic scope" value="Eukaryota"/>
</dbReference>
<dbReference type="GO" id="GO:0034333">
    <property type="term" value="P:adherens junction assembly"/>
    <property type="evidence" value="ECO:0000318"/>
    <property type="project" value="GO_Central"/>
</dbReference>
<dbReference type="AlphaFoldDB" id="D6X4J7"/>
<dbReference type="PANTHER" id="PTHR12658">
    <property type="entry name" value="BETA-TUBULIN COFACTOR D"/>
    <property type="match status" value="1"/>
</dbReference>
<evidence type="ECO:0000313" key="7">
    <source>
        <dbReference type="EMBL" id="EEZ97256.1"/>
    </source>
</evidence>
<evidence type="ECO:0000256" key="2">
    <source>
        <dbReference type="ARBA" id="ARBA00015003"/>
    </source>
</evidence>
<gene>
    <name evidence="7" type="primary">AUGUSTUS-3.0.2_11056</name>
    <name evidence="7" type="ORF">TcasGA2_TC011056</name>
</gene>
<dbReference type="InterPro" id="IPR016024">
    <property type="entry name" value="ARM-type_fold"/>
</dbReference>
<dbReference type="InterPro" id="IPR033162">
    <property type="entry name" value="TBCD"/>
</dbReference>
<dbReference type="OMA" id="EPHEAWH"/>
<keyword evidence="8" id="KW-1185">Reference proteome</keyword>
<evidence type="ECO:0000256" key="4">
    <source>
        <dbReference type="SAM" id="MobiDB-lite"/>
    </source>
</evidence>
<dbReference type="PhylomeDB" id="D6X4J7"/>
<evidence type="ECO:0000256" key="3">
    <source>
        <dbReference type="ARBA" id="ARBA00023186"/>
    </source>
</evidence>
<dbReference type="GO" id="GO:0005096">
    <property type="term" value="F:GTPase activator activity"/>
    <property type="evidence" value="ECO:0000318"/>
    <property type="project" value="GO_Central"/>
</dbReference>
<dbReference type="GO" id="GO:0016328">
    <property type="term" value="C:lateral plasma membrane"/>
    <property type="evidence" value="ECO:0000318"/>
    <property type="project" value="GO_Central"/>
</dbReference>
<comment type="similarity">
    <text evidence="1">Belongs to the TBCD family.</text>
</comment>
<dbReference type="STRING" id="7070.D6X4J7"/>
<dbReference type="Pfam" id="PF12612">
    <property type="entry name" value="TFCD_C"/>
    <property type="match status" value="1"/>
</dbReference>
<accession>D6X4J7</accession>
<dbReference type="GO" id="GO:0048487">
    <property type="term" value="F:beta-tubulin binding"/>
    <property type="evidence" value="ECO:0000318"/>
    <property type="project" value="GO_Central"/>
</dbReference>
<keyword evidence="3" id="KW-0143">Chaperone</keyword>
<evidence type="ECO:0000259" key="5">
    <source>
        <dbReference type="Pfam" id="PF12612"/>
    </source>
</evidence>
<dbReference type="KEGG" id="tca:657704"/>
<dbReference type="SUPFAM" id="SSF48371">
    <property type="entry name" value="ARM repeat"/>
    <property type="match status" value="1"/>
</dbReference>
<dbReference type="Pfam" id="PF23579">
    <property type="entry name" value="ARM_TBCD"/>
    <property type="match status" value="1"/>
</dbReference>
<proteinExistence type="inferred from homology"/>
<sequence>MSTSEKNKPSDMEEEPFGLGCALELFVEATEVSEMIDTLKSIYSDKALNEKAYERFSFIIGQYKEQPHLLDPHIDHLLEKCINIVRDGGSSMDLKHEVFKYMFVFVNVRGYKVIVRHLPHEVSDFEAVLRLLESQDCDDSITWTTRYVLLLWLSIIVMIPFHLSRFDANDESEKEKKTVMCRVLDIIKKYIVVPDKCRDAAAYLSSRFITRNDVKQEHLLSYIEWSMVESTSSESTIFTKQGTLASIAMILKTGKRDDLLPHARPLLQWIIRDEIKHNSGTNVQKLVYKIVQRIGLTFLPPKVAAWRYKRGNRSLAANLSGGDGTTSSHDTQEPLPEDNIEVPDEVEEVIDQLINGLRSCDGIVRWSAAKGVGRVTGRLPQELADEVVGSVLELFSPREGDGAWHGGCLALAELGRRGLLLPKRLPEVVPVVLKALVYDEPRGYSSVGSHIRDAACYVCWAFARAYDKDVLKPFVNQIAANLLIVACFDREINCRRAASAAFQENVGRQGTFPYGIDILTVADFFTVSVRNNAYLTISPYIAQFGEYTIPMIDHLVGRKVDHWDCVIRELTAKALHNLTPKAPEYMVTKVLPTLFDRSTSIDLNARHGSVLAIGEIIHALALTGDKSILAGHLDKIANLVPEFRQKFYFRGLGGELMRTACCDFIEKCAMASLEFTNGSVTDDWLNLINECIAYNVTNIQTNAIKALPTVLSRYYANQNCESLVKGYIEELQKTSQQEVRMGHALALGALPKFVLEPQLGAIIDSLIATSQASPLTVKWAESRRDSIKALTSLSVTMAEDLAKSDVLRIFDVFLASLKDYTQDKRGDVGAWVREAAMLGLQTLAFKVKVSIDVALTTQIVAGVAQQAVERIDRTRALAGRIFYSFLYNDPTIPNIPHHDELLKIFEKTECETLNWNSASDTFPKFVELLQFPEFSYNVMLGLVCSVGGLTETLVKNSSSSLFAYISREKKCKGVGEIDRLADVIYRIFEDNRKNDRIVVPMFRFLDKLFSSGCIQHLADDPSSDFCKKILKLAMNELVGCKDAYKIIDGINLLAQFVQVKSEACQSAVVQLSIFLCHRQAYVRKSTASILYESLLVYGDSAVFNTENLDEVMQILSNTNWDDPVDVVKPARNEMCKLMGVRVPVAKTSTN</sequence>
<evidence type="ECO:0000256" key="1">
    <source>
        <dbReference type="ARBA" id="ARBA00006853"/>
    </source>
</evidence>
<dbReference type="InterPro" id="IPR011989">
    <property type="entry name" value="ARM-like"/>
</dbReference>
<organism evidence="7 8">
    <name type="scientific">Tribolium castaneum</name>
    <name type="common">Red flour beetle</name>
    <dbReference type="NCBI Taxonomy" id="7070"/>
    <lineage>
        <taxon>Eukaryota</taxon>
        <taxon>Metazoa</taxon>
        <taxon>Ecdysozoa</taxon>
        <taxon>Arthropoda</taxon>
        <taxon>Hexapoda</taxon>
        <taxon>Insecta</taxon>
        <taxon>Pterygota</taxon>
        <taxon>Neoptera</taxon>
        <taxon>Endopterygota</taxon>
        <taxon>Coleoptera</taxon>
        <taxon>Polyphaga</taxon>
        <taxon>Cucujiformia</taxon>
        <taxon>Tenebrionidae</taxon>
        <taxon>Tenebrionidae incertae sedis</taxon>
        <taxon>Tribolium</taxon>
    </lineage>
</organism>
<dbReference type="InterPro" id="IPR058033">
    <property type="entry name" value="ARM_TBCD_2nd"/>
</dbReference>
<evidence type="ECO:0000259" key="6">
    <source>
        <dbReference type="Pfam" id="PF25767"/>
    </source>
</evidence>
<dbReference type="InterPro" id="IPR022577">
    <property type="entry name" value="TBCD_C"/>
</dbReference>
<dbReference type="Gene3D" id="1.25.10.10">
    <property type="entry name" value="Leucine-rich Repeat Variant"/>
    <property type="match status" value="2"/>
</dbReference>
<dbReference type="HOGENOM" id="CLU_003043_0_0_1"/>
<dbReference type="GO" id="GO:0007023">
    <property type="term" value="P:post-chaperonin tubulin folding pathway"/>
    <property type="evidence" value="ECO:0007669"/>
    <property type="project" value="InterPro"/>
</dbReference>
<feature type="domain" description="Tubulin-folding cofactor D C-terminal" evidence="5">
    <location>
        <begin position="858"/>
        <end position="1045"/>
    </location>
</feature>
<dbReference type="EMBL" id="KQ971380">
    <property type="protein sequence ID" value="EEZ97256.1"/>
    <property type="molecule type" value="Genomic_DNA"/>
</dbReference>